<dbReference type="PANTHER" id="PTHR19854:SF1">
    <property type="entry name" value="GUANINE NUCLEOTIDE-BINDING PROTEIN SUBUNIT BETA-LIKE PROTEIN 1"/>
    <property type="match status" value="1"/>
</dbReference>
<keyword evidence="2" id="KW-0677">Repeat</keyword>
<dbReference type="RefSeq" id="XP_021871115.1">
    <property type="nucleotide sequence ID" value="XM_022015726.1"/>
</dbReference>
<dbReference type="PROSITE" id="PS50082">
    <property type="entry name" value="WD_REPEATS_2"/>
    <property type="match status" value="1"/>
</dbReference>
<dbReference type="Proteomes" id="UP000193218">
    <property type="component" value="Unassembled WGS sequence"/>
</dbReference>
<dbReference type="Gene3D" id="2.130.10.10">
    <property type="entry name" value="YVTN repeat-like/Quinoprotein amine dehydrogenase"/>
    <property type="match status" value="2"/>
</dbReference>
<evidence type="ECO:0000256" key="4">
    <source>
        <dbReference type="ARBA" id="ARBA00040563"/>
    </source>
</evidence>
<evidence type="ECO:0000256" key="3">
    <source>
        <dbReference type="ARBA" id="ARBA00037931"/>
    </source>
</evidence>
<dbReference type="InterPro" id="IPR001680">
    <property type="entry name" value="WD40_rpt"/>
</dbReference>
<reference evidence="6 7" key="1">
    <citation type="submission" date="2017-03" db="EMBL/GenBank/DDBJ databases">
        <title>Widespread Adenine N6-methylation of Active Genes in Fungi.</title>
        <authorList>
            <consortium name="DOE Joint Genome Institute"/>
            <person name="Mondo S.J."/>
            <person name="Dannebaum R.O."/>
            <person name="Kuo R.C."/>
            <person name="Louie K.B."/>
            <person name="Bewick A.J."/>
            <person name="Labutti K."/>
            <person name="Haridas S."/>
            <person name="Kuo A."/>
            <person name="Salamov A."/>
            <person name="Ahrendt S.R."/>
            <person name="Lau R."/>
            <person name="Bowen B.P."/>
            <person name="Lipzen A."/>
            <person name="Sullivan W."/>
            <person name="Andreopoulos W.B."/>
            <person name="Clum A."/>
            <person name="Lindquist E."/>
            <person name="Daum C."/>
            <person name="Northen T.R."/>
            <person name="Ramamoorthy G."/>
            <person name="Schmitz R.J."/>
            <person name="Gryganskyi A."/>
            <person name="Culley D."/>
            <person name="Magnuson J."/>
            <person name="James T.Y."/>
            <person name="O'Malley M.A."/>
            <person name="Stajich J.E."/>
            <person name="Spatafora J.W."/>
            <person name="Visel A."/>
            <person name="Grigoriev I.V."/>
        </authorList>
    </citation>
    <scope>NUCLEOTIDE SEQUENCE [LARGE SCALE GENOMIC DNA]</scope>
    <source>
        <strain evidence="6 7">NRRL Y-17943</strain>
    </source>
</reference>
<gene>
    <name evidence="6" type="ORF">BD324DRAFT_624691</name>
</gene>
<sequence>MTAAPDPHHIIRTHHAPIAALRFDPTNAKLYAGDQDGFISIIDLKARRPLSHWKAHEGGVLGVNEVNACLISQGRDNKLHLYDTHVGNLFTSGPGPSHPPPSIAASLDINALNFCRFSMCSIPRSSLRMSSAKKGKGKAFDDDVAVLALPNLVDSELADIYLLPSMSRLHAAFNMPPQHADKSIKPAKTIIPASTRSGLIMAIHIAYNEAEKLRVVLAYEDGRVEMWKLADDEKDWRQASDARLNEADDRAWIKVREFKGHNEAVMAMTVNSTLSRAYTVSADHQLCRYDLSAESEDGCIKKQNTGQIGNASIAISADDKVVAVGGWDGKIRLFSAASLKPLGTLAFHRETVHTLAFANCVPVTNDTIAPGDTASTLDLEAEDSDEEEETREQLLRGRYLASGGKDTRIALWLLKDFAVT</sequence>
<dbReference type="OrthoDB" id="7668193at2759"/>
<dbReference type="Pfam" id="PF00400">
    <property type="entry name" value="WD40"/>
    <property type="match status" value="2"/>
</dbReference>
<feature type="repeat" description="WD" evidence="5">
    <location>
        <begin position="11"/>
        <end position="52"/>
    </location>
</feature>
<proteinExistence type="inferred from homology"/>
<evidence type="ECO:0000256" key="1">
    <source>
        <dbReference type="ARBA" id="ARBA00022574"/>
    </source>
</evidence>
<dbReference type="AlphaFoldDB" id="A0A1Y1UHR5"/>
<dbReference type="EMBL" id="NBSH01000006">
    <property type="protein sequence ID" value="ORX37077.1"/>
    <property type="molecule type" value="Genomic_DNA"/>
</dbReference>
<dbReference type="GeneID" id="33557535"/>
<comment type="similarity">
    <text evidence="3">Belongs to the WD repeat ASA1 family.</text>
</comment>
<name>A0A1Y1UHR5_9TREE</name>
<dbReference type="InterPro" id="IPR036322">
    <property type="entry name" value="WD40_repeat_dom_sf"/>
</dbReference>
<comment type="caution">
    <text evidence="6">The sequence shown here is derived from an EMBL/GenBank/DDBJ whole genome shotgun (WGS) entry which is preliminary data.</text>
</comment>
<dbReference type="SMART" id="SM00320">
    <property type="entry name" value="WD40"/>
    <property type="match status" value="5"/>
</dbReference>
<protein>
    <recommendedName>
        <fullName evidence="4">ASTRA-associated protein 1</fullName>
    </recommendedName>
</protein>
<evidence type="ECO:0000256" key="2">
    <source>
        <dbReference type="ARBA" id="ARBA00022737"/>
    </source>
</evidence>
<dbReference type="STRING" id="4999.A0A1Y1UHR5"/>
<dbReference type="SUPFAM" id="SSF50978">
    <property type="entry name" value="WD40 repeat-like"/>
    <property type="match status" value="1"/>
</dbReference>
<dbReference type="InParanoid" id="A0A1Y1UHR5"/>
<evidence type="ECO:0000313" key="6">
    <source>
        <dbReference type="EMBL" id="ORX37077.1"/>
    </source>
</evidence>
<accession>A0A1Y1UHR5</accession>
<organism evidence="6 7">
    <name type="scientific">Kockovaella imperatae</name>
    <dbReference type="NCBI Taxonomy" id="4999"/>
    <lineage>
        <taxon>Eukaryota</taxon>
        <taxon>Fungi</taxon>
        <taxon>Dikarya</taxon>
        <taxon>Basidiomycota</taxon>
        <taxon>Agaricomycotina</taxon>
        <taxon>Tremellomycetes</taxon>
        <taxon>Tremellales</taxon>
        <taxon>Cuniculitremaceae</taxon>
        <taxon>Kockovaella</taxon>
    </lineage>
</organism>
<dbReference type="PANTHER" id="PTHR19854">
    <property type="entry name" value="TRANSDUCIN BETA-LIKE 3"/>
    <property type="match status" value="1"/>
</dbReference>
<keyword evidence="7" id="KW-1185">Reference proteome</keyword>
<evidence type="ECO:0000256" key="5">
    <source>
        <dbReference type="PROSITE-ProRule" id="PRU00221"/>
    </source>
</evidence>
<evidence type="ECO:0000313" key="7">
    <source>
        <dbReference type="Proteomes" id="UP000193218"/>
    </source>
</evidence>
<dbReference type="FunCoup" id="A0A1Y1UHR5">
    <property type="interactions" value="157"/>
</dbReference>
<dbReference type="InterPro" id="IPR015943">
    <property type="entry name" value="WD40/YVTN_repeat-like_dom_sf"/>
</dbReference>
<keyword evidence="1 5" id="KW-0853">WD repeat</keyword>